<dbReference type="Proteomes" id="UP000002149">
    <property type="component" value="Chromosome 8"/>
</dbReference>
<dbReference type="HOGENOM" id="CLU_3368467_0_0_1"/>
<evidence type="ECO:0000313" key="2">
    <source>
        <dbReference type="Proteomes" id="UP000002149"/>
    </source>
</evidence>
<name>Q5KD26_CRYD1</name>
<accession>Q5KD26</accession>
<dbReference type="VEuPathDB" id="FungiDB:CNH03070"/>
<gene>
    <name evidence="1" type="ordered locus">CNH03070</name>
</gene>
<dbReference type="AlphaFoldDB" id="Q5KD26"/>
<reference evidence="1 2" key="1">
    <citation type="journal article" date="2005" name="Science">
        <title>The genome of the basidiomycetous yeast and human pathogen Cryptococcus neoformans.</title>
        <authorList>
            <person name="Loftus B.J."/>
            <person name="Fung E."/>
            <person name="Roncaglia P."/>
            <person name="Rowley D."/>
            <person name="Amedeo P."/>
            <person name="Bruno D."/>
            <person name="Vamathevan J."/>
            <person name="Miranda M."/>
            <person name="Anderson I.J."/>
            <person name="Fraser J.A."/>
            <person name="Allen J.E."/>
            <person name="Bosdet I.E."/>
            <person name="Brent M.R."/>
            <person name="Chiu R."/>
            <person name="Doering T.L."/>
            <person name="Donlin M.J."/>
            <person name="D'Souza C.A."/>
            <person name="Fox D.S."/>
            <person name="Grinberg V."/>
            <person name="Fu J."/>
            <person name="Fukushima M."/>
            <person name="Haas B.J."/>
            <person name="Huang J.C."/>
            <person name="Janbon G."/>
            <person name="Jones S.J."/>
            <person name="Koo H.L."/>
            <person name="Krzywinski M.I."/>
            <person name="Kwon-Chung J.K."/>
            <person name="Lengeler K.B."/>
            <person name="Maiti R."/>
            <person name="Marra M.A."/>
            <person name="Marra R.E."/>
            <person name="Mathewson C.A."/>
            <person name="Mitchell T.G."/>
            <person name="Pertea M."/>
            <person name="Riggs F.R."/>
            <person name="Salzberg S.L."/>
            <person name="Schein J.E."/>
            <person name="Shvartsbeyn A."/>
            <person name="Shin H."/>
            <person name="Shumway M."/>
            <person name="Specht C.A."/>
            <person name="Suh B.B."/>
            <person name="Tenney A."/>
            <person name="Utterback T.R."/>
            <person name="Wickes B.L."/>
            <person name="Wortman J.R."/>
            <person name="Wye N.H."/>
            <person name="Kronstad J.W."/>
            <person name="Lodge J.K."/>
            <person name="Heitman J."/>
            <person name="Davis R.W."/>
            <person name="Fraser C.M."/>
            <person name="Hyman R.W."/>
        </authorList>
    </citation>
    <scope>NUCLEOTIDE SEQUENCE [LARGE SCALE GENOMIC DNA]</scope>
    <source>
        <strain evidence="2">JEC21 / ATCC MYA-565</strain>
    </source>
</reference>
<proteinExistence type="predicted"/>
<dbReference type="RefSeq" id="XP_024513393.1">
    <property type="nucleotide sequence ID" value="XM_024657723.1"/>
</dbReference>
<sequence>MLGQCDSRLANCSSVSKIKTPSFSSGLGVGQESSQLPQVPISFILSDLLSLDSWSGMRHANEKSNSLTTFSHLAEQRWQQDAMHRLQKRALRNRLTFIIASSHMPFYSVSCHPLCLYCAVLL</sequence>
<keyword evidence="2" id="KW-1185">Reference proteome</keyword>
<organism evidence="1 2">
    <name type="scientific">Cryptococcus deneoformans (strain JEC21 / ATCC MYA-565)</name>
    <name type="common">Cryptococcus neoformans var. neoformans serotype D</name>
    <dbReference type="NCBI Taxonomy" id="214684"/>
    <lineage>
        <taxon>Eukaryota</taxon>
        <taxon>Fungi</taxon>
        <taxon>Dikarya</taxon>
        <taxon>Basidiomycota</taxon>
        <taxon>Agaricomycotina</taxon>
        <taxon>Tremellomycetes</taxon>
        <taxon>Tremellales</taxon>
        <taxon>Cryptococcaceae</taxon>
        <taxon>Cryptococcus</taxon>
        <taxon>Cryptococcus neoformans species complex</taxon>
    </lineage>
</organism>
<protein>
    <submittedName>
        <fullName evidence="1">Uncharacterized protein</fullName>
    </submittedName>
</protein>
<dbReference type="KEGG" id="cne:CNH03070"/>
<dbReference type="GeneID" id="36393016"/>
<evidence type="ECO:0000313" key="1">
    <source>
        <dbReference type="EMBL" id="AAW45170.2"/>
    </source>
</evidence>
<dbReference type="PaxDb" id="214684-Q5KD26"/>
<dbReference type="EMBL" id="AE017348">
    <property type="protein sequence ID" value="AAW45170.2"/>
    <property type="molecule type" value="Genomic_DNA"/>
</dbReference>
<dbReference type="InParanoid" id="Q5KD26"/>